<dbReference type="Gene3D" id="3.40.50.300">
    <property type="entry name" value="P-loop containing nucleotide triphosphate hydrolases"/>
    <property type="match status" value="1"/>
</dbReference>
<dbReference type="SMART" id="SM00833">
    <property type="entry name" value="CobW_C"/>
    <property type="match status" value="1"/>
</dbReference>
<comment type="function">
    <text evidence="5">Zinc chaperone that directly transfers zinc cofactor to target proteins, thereby activating them. Zinc is transferred from the CXCC motif in the GTPase domain to the zinc binding site in target proteins in a process requiring GTP hydrolysis.</text>
</comment>
<dbReference type="InterPro" id="IPR036627">
    <property type="entry name" value="CobW-likC_sf"/>
</dbReference>
<dbReference type="Proteomes" id="UP000305202">
    <property type="component" value="Unassembled WGS sequence"/>
</dbReference>
<keyword evidence="2" id="KW-0378">Hydrolase</keyword>
<dbReference type="InterPro" id="IPR003495">
    <property type="entry name" value="CobW/HypB/UreG_nucleotide-bd"/>
</dbReference>
<proteinExistence type="inferred from homology"/>
<protein>
    <submittedName>
        <fullName evidence="8">GTP-binding protein</fullName>
    </submittedName>
</protein>
<feature type="domain" description="CobW C-terminal" evidence="7">
    <location>
        <begin position="251"/>
        <end position="345"/>
    </location>
</feature>
<evidence type="ECO:0000259" key="7">
    <source>
        <dbReference type="SMART" id="SM00833"/>
    </source>
</evidence>
<dbReference type="InterPro" id="IPR027417">
    <property type="entry name" value="P-loop_NTPase"/>
</dbReference>
<dbReference type="InterPro" id="IPR051316">
    <property type="entry name" value="Zinc-reg_GTPase_activator"/>
</dbReference>
<keyword evidence="1" id="KW-0547">Nucleotide-binding</keyword>
<evidence type="ECO:0000256" key="2">
    <source>
        <dbReference type="ARBA" id="ARBA00022801"/>
    </source>
</evidence>
<name>A0ABY2SGK2_9HYPH</name>
<keyword evidence="3" id="KW-0143">Chaperone</keyword>
<dbReference type="PANTHER" id="PTHR13748:SF62">
    <property type="entry name" value="COBW DOMAIN-CONTAINING PROTEIN"/>
    <property type="match status" value="1"/>
</dbReference>
<evidence type="ECO:0000256" key="1">
    <source>
        <dbReference type="ARBA" id="ARBA00022741"/>
    </source>
</evidence>
<evidence type="ECO:0000256" key="6">
    <source>
        <dbReference type="ARBA" id="ARBA00049117"/>
    </source>
</evidence>
<evidence type="ECO:0000256" key="5">
    <source>
        <dbReference type="ARBA" id="ARBA00045658"/>
    </source>
</evidence>
<dbReference type="Gene3D" id="3.30.1220.10">
    <property type="entry name" value="CobW-like, C-terminal domain"/>
    <property type="match status" value="1"/>
</dbReference>
<sequence>MAIEAKHDERIPVVLLTGFLGSGKTSLLNHWLKEPALADAAVIVNELGEIGIDHQLIASSNENTIELSTGCLCCMVTGDLVDTLRELFVRRQRGDCRRFGKVIIETTGLAEPGPVIQVLMTQPVVAKYRLSNVVTTLDAVKSDDTLNTYPEAVKQLALADRVVITKLDLLPAEQQNTPLARCRAVNPGAPVFLSSNSQMPAAESVLNGIDYSSRISSDQISSWLNWRPLDEGKPVHHAIASFQQDKHSHGINNFYLTIDEPFHWEHLSAWLDALTLAHGKQLLRVKGICWIKNQDKPIVIHVVQGLFHPPTVINDKVDQERISRIVFITQGLSKKYIDDVLAVIRAKKISAA</sequence>
<comment type="caution">
    <text evidence="8">The sequence shown here is derived from an EMBL/GenBank/DDBJ whole genome shotgun (WGS) entry which is preliminary data.</text>
</comment>
<accession>A0ABY2SGK2</accession>
<dbReference type="Pfam" id="PF02492">
    <property type="entry name" value="cobW"/>
    <property type="match status" value="1"/>
</dbReference>
<keyword evidence="9" id="KW-1185">Reference proteome</keyword>
<evidence type="ECO:0000256" key="3">
    <source>
        <dbReference type="ARBA" id="ARBA00023186"/>
    </source>
</evidence>
<gene>
    <name evidence="8" type="ORF">FCN80_18305</name>
</gene>
<evidence type="ECO:0000313" key="9">
    <source>
        <dbReference type="Proteomes" id="UP000305202"/>
    </source>
</evidence>
<reference evidence="8 9" key="1">
    <citation type="submission" date="2019-04" db="EMBL/GenBank/DDBJ databases">
        <authorList>
            <person name="Li M."/>
            <person name="Gao C."/>
        </authorList>
    </citation>
    <scope>NUCLEOTIDE SEQUENCE [LARGE SCALE GENOMIC DNA]</scope>
    <source>
        <strain evidence="8 9">BGMRC 2031</strain>
    </source>
</reference>
<organism evidence="8 9">
    <name type="scientific">Martelella alba</name>
    <dbReference type="NCBI Taxonomy" id="2590451"/>
    <lineage>
        <taxon>Bacteria</taxon>
        <taxon>Pseudomonadati</taxon>
        <taxon>Pseudomonadota</taxon>
        <taxon>Alphaproteobacteria</taxon>
        <taxon>Hyphomicrobiales</taxon>
        <taxon>Aurantimonadaceae</taxon>
        <taxon>Martelella</taxon>
    </lineage>
</organism>
<evidence type="ECO:0000256" key="4">
    <source>
        <dbReference type="ARBA" id="ARBA00034320"/>
    </source>
</evidence>
<comment type="catalytic activity">
    <reaction evidence="6">
        <text>GTP + H2O = GDP + phosphate + H(+)</text>
        <dbReference type="Rhea" id="RHEA:19669"/>
        <dbReference type="ChEBI" id="CHEBI:15377"/>
        <dbReference type="ChEBI" id="CHEBI:15378"/>
        <dbReference type="ChEBI" id="CHEBI:37565"/>
        <dbReference type="ChEBI" id="CHEBI:43474"/>
        <dbReference type="ChEBI" id="CHEBI:58189"/>
    </reaction>
    <physiologicalReaction direction="left-to-right" evidence="6">
        <dbReference type="Rhea" id="RHEA:19670"/>
    </physiologicalReaction>
</comment>
<comment type="similarity">
    <text evidence="4">Belongs to the SIMIBI class G3E GTPase family. ZNG1 subfamily.</text>
</comment>
<dbReference type="EMBL" id="SZPQ01000030">
    <property type="protein sequence ID" value="TKI04296.1"/>
    <property type="molecule type" value="Genomic_DNA"/>
</dbReference>
<dbReference type="Pfam" id="PF07683">
    <property type="entry name" value="CobW_C"/>
    <property type="match status" value="1"/>
</dbReference>
<dbReference type="RefSeq" id="WP_136991608.1">
    <property type="nucleotide sequence ID" value="NZ_SZPQ01000030.1"/>
</dbReference>
<dbReference type="CDD" id="cd03112">
    <property type="entry name" value="CobW-like"/>
    <property type="match status" value="1"/>
</dbReference>
<dbReference type="PANTHER" id="PTHR13748">
    <property type="entry name" value="COBW-RELATED"/>
    <property type="match status" value="1"/>
</dbReference>
<dbReference type="SUPFAM" id="SSF52540">
    <property type="entry name" value="P-loop containing nucleoside triphosphate hydrolases"/>
    <property type="match status" value="1"/>
</dbReference>
<dbReference type="SUPFAM" id="SSF90002">
    <property type="entry name" value="Hypothetical protein YjiA, C-terminal domain"/>
    <property type="match status" value="1"/>
</dbReference>
<evidence type="ECO:0000313" key="8">
    <source>
        <dbReference type="EMBL" id="TKI04296.1"/>
    </source>
</evidence>
<dbReference type="InterPro" id="IPR011629">
    <property type="entry name" value="CobW-like_C"/>
</dbReference>